<dbReference type="Pfam" id="PF02894">
    <property type="entry name" value="GFO_IDH_MocA_C"/>
    <property type="match status" value="1"/>
</dbReference>
<reference evidence="2 3" key="1">
    <citation type="submission" date="2020-07" db="EMBL/GenBank/DDBJ databases">
        <authorList>
            <person name="Partida-Martinez L."/>
            <person name="Huntemann M."/>
            <person name="Clum A."/>
            <person name="Wang J."/>
            <person name="Palaniappan K."/>
            <person name="Ritter S."/>
            <person name="Chen I.-M."/>
            <person name="Stamatis D."/>
            <person name="Reddy T."/>
            <person name="O'Malley R."/>
            <person name="Daum C."/>
            <person name="Shapiro N."/>
            <person name="Ivanova N."/>
            <person name="Kyrpides N."/>
            <person name="Woyke T."/>
        </authorList>
    </citation>
    <scope>NUCLEOTIDE SEQUENCE [LARGE SCALE GENOMIC DNA]</scope>
    <source>
        <strain evidence="2 3">AS2.3</strain>
    </source>
</reference>
<gene>
    <name evidence="2" type="ORF">HD841_001774</name>
</gene>
<proteinExistence type="predicted"/>
<evidence type="ECO:0000313" key="2">
    <source>
        <dbReference type="EMBL" id="NYD89994.1"/>
    </source>
</evidence>
<dbReference type="PANTHER" id="PTHR43593:SF1">
    <property type="entry name" value="INOSITOL 2-DEHYDROGENASE"/>
    <property type="match status" value="1"/>
</dbReference>
<sequence length="163" mass="17368">MIDARPLFGGNDVNHRDERYAGERPDIIDNSFTAVDFANGVRAMPDLSMFADGAEHQEEMSVTGDAARLDVLIPTGELVFSPRVGFGGIKCVERTRVAVDPNARAASSHEGATYYQHIAFAAAVRGEGPVLVSAEDGLRAVGIGTAAEISAREHRVVEMAEIG</sequence>
<dbReference type="InterPro" id="IPR050424">
    <property type="entry name" value="Gfo-Idh-MocA_inositol_DH"/>
</dbReference>
<protein>
    <recommendedName>
        <fullName evidence="1">Gfo/Idh/MocA-like oxidoreductase C-terminal domain-containing protein</fullName>
    </recommendedName>
</protein>
<keyword evidence="3" id="KW-1185">Reference proteome</keyword>
<evidence type="ECO:0000259" key="1">
    <source>
        <dbReference type="Pfam" id="PF02894"/>
    </source>
</evidence>
<evidence type="ECO:0000313" key="3">
    <source>
        <dbReference type="Proteomes" id="UP000517753"/>
    </source>
</evidence>
<dbReference type="Proteomes" id="UP000517753">
    <property type="component" value="Unassembled WGS sequence"/>
</dbReference>
<comment type="caution">
    <text evidence="2">The sequence shown here is derived from an EMBL/GenBank/DDBJ whole genome shotgun (WGS) entry which is preliminary data.</text>
</comment>
<dbReference type="RefSeq" id="WP_179508471.1">
    <property type="nucleotide sequence ID" value="NZ_JACCBY010000002.1"/>
</dbReference>
<dbReference type="Gene3D" id="3.30.360.10">
    <property type="entry name" value="Dihydrodipicolinate Reductase, domain 2"/>
    <property type="match status" value="1"/>
</dbReference>
<dbReference type="AlphaFoldDB" id="A0A7Y9FMI7"/>
<reference evidence="2 3" key="2">
    <citation type="submission" date="2020-08" db="EMBL/GenBank/DDBJ databases">
        <title>The Agave Microbiome: Exploring the role of microbial communities in plant adaptations to desert environments.</title>
        <authorList>
            <person name="Partida-Martinez L.P."/>
        </authorList>
    </citation>
    <scope>NUCLEOTIDE SEQUENCE [LARGE SCALE GENOMIC DNA]</scope>
    <source>
        <strain evidence="2 3">AS2.3</strain>
    </source>
</reference>
<dbReference type="PANTHER" id="PTHR43593">
    <property type="match status" value="1"/>
</dbReference>
<dbReference type="InterPro" id="IPR004104">
    <property type="entry name" value="Gfo/Idh/MocA-like_OxRdtase_C"/>
</dbReference>
<organism evidence="2 3">
    <name type="scientific">Sphingomonas melonis</name>
    <dbReference type="NCBI Taxonomy" id="152682"/>
    <lineage>
        <taxon>Bacteria</taxon>
        <taxon>Pseudomonadati</taxon>
        <taxon>Pseudomonadota</taxon>
        <taxon>Alphaproteobacteria</taxon>
        <taxon>Sphingomonadales</taxon>
        <taxon>Sphingomonadaceae</taxon>
        <taxon>Sphingomonas</taxon>
    </lineage>
</organism>
<name>A0A7Y9FMI7_9SPHN</name>
<accession>A0A7Y9FMI7</accession>
<dbReference type="EMBL" id="JACCBY010000002">
    <property type="protein sequence ID" value="NYD89994.1"/>
    <property type="molecule type" value="Genomic_DNA"/>
</dbReference>
<feature type="domain" description="Gfo/Idh/MocA-like oxidoreductase C-terminal" evidence="1">
    <location>
        <begin position="14"/>
        <end position="159"/>
    </location>
</feature>